<accession>A0ABU5CL84</accession>
<gene>
    <name evidence="2" type="ORF">P5G51_018670</name>
</gene>
<comment type="caution">
    <text evidence="2">The sequence shown here is derived from an EMBL/GenBank/DDBJ whole genome shotgun (WGS) entry which is preliminary data.</text>
</comment>
<organism evidence="2 3">
    <name type="scientific">Tigheibacillus jepli</name>
    <dbReference type="NCBI Taxonomy" id="3035914"/>
    <lineage>
        <taxon>Bacteria</taxon>
        <taxon>Bacillati</taxon>
        <taxon>Bacillota</taxon>
        <taxon>Bacilli</taxon>
        <taxon>Bacillales</taxon>
        <taxon>Bacillaceae</taxon>
        <taxon>Tigheibacillus</taxon>
    </lineage>
</organism>
<evidence type="ECO:0000313" key="3">
    <source>
        <dbReference type="Proteomes" id="UP001228376"/>
    </source>
</evidence>
<feature type="transmembrane region" description="Helical" evidence="1">
    <location>
        <begin position="60"/>
        <end position="79"/>
    </location>
</feature>
<sequence>MKGTAHGMLGAAVGFAVAQSVASSPADMVLLTGAGMLSGLVPDLDIGGKLTHRLALSNKYLNTIVRLIAVLLGCYAYFYTTGIHRYVGLFEAAVLLFVLPKFSRKFMLLLTGAVMLIAGLSLARIWIQLFGVYVIVASLLTHRSYTHSLLGLGFYAMIASYLSKDFPVAGLFEACVIGYASHLIADMRFIPGNKRGIKPFLPFKGIEL</sequence>
<protein>
    <submittedName>
        <fullName evidence="2">Metal-dependent hydrolase</fullName>
    </submittedName>
</protein>
<evidence type="ECO:0000256" key="1">
    <source>
        <dbReference type="SAM" id="Phobius"/>
    </source>
</evidence>
<dbReference type="InterPro" id="IPR007404">
    <property type="entry name" value="YdjM-like"/>
</dbReference>
<keyword evidence="1" id="KW-0472">Membrane</keyword>
<name>A0ABU5CL84_9BACI</name>
<evidence type="ECO:0000313" key="2">
    <source>
        <dbReference type="EMBL" id="MDY0407086.1"/>
    </source>
</evidence>
<keyword evidence="1" id="KW-0812">Transmembrane</keyword>
<dbReference type="Pfam" id="PF04307">
    <property type="entry name" value="YdjM"/>
    <property type="match status" value="1"/>
</dbReference>
<keyword evidence="1" id="KW-1133">Transmembrane helix</keyword>
<keyword evidence="3" id="KW-1185">Reference proteome</keyword>
<keyword evidence="2" id="KW-0378">Hydrolase</keyword>
<proteinExistence type="predicted"/>
<reference evidence="2 3" key="1">
    <citation type="submission" date="2023-10" db="EMBL/GenBank/DDBJ databases">
        <title>179-bfca-hs.</title>
        <authorList>
            <person name="Miliotis G."/>
            <person name="Sengupta P."/>
            <person name="Hameed A."/>
            <person name="Chuvochina M."/>
            <person name="Mcdonagh F."/>
            <person name="Simpson A.C."/>
            <person name="Singh N.K."/>
            <person name="Rekha P.D."/>
            <person name="Raman K."/>
            <person name="Hugenholtz P."/>
            <person name="Venkateswaran K."/>
        </authorList>
    </citation>
    <scope>NUCLEOTIDE SEQUENCE [LARGE SCALE GENOMIC DNA]</scope>
    <source>
        <strain evidence="2 3">179-BFC-A-HS</strain>
    </source>
</reference>
<dbReference type="GO" id="GO:0016787">
    <property type="term" value="F:hydrolase activity"/>
    <property type="evidence" value="ECO:0007669"/>
    <property type="project" value="UniProtKB-KW"/>
</dbReference>
<dbReference type="EMBL" id="JAROCA020000003">
    <property type="protein sequence ID" value="MDY0407086.1"/>
    <property type="molecule type" value="Genomic_DNA"/>
</dbReference>
<dbReference type="Proteomes" id="UP001228376">
    <property type="component" value="Unassembled WGS sequence"/>
</dbReference>
<feature type="transmembrane region" description="Helical" evidence="1">
    <location>
        <begin position="109"/>
        <end position="136"/>
    </location>
</feature>
<dbReference type="RefSeq" id="WP_306067327.1">
    <property type="nucleotide sequence ID" value="NZ_JAROCA020000003.1"/>
</dbReference>
<feature type="transmembrane region" description="Helical" evidence="1">
    <location>
        <begin position="168"/>
        <end position="185"/>
    </location>
</feature>